<gene>
    <name evidence="2" type="ORF">HNR32_002331</name>
</gene>
<comment type="caution">
    <text evidence="2">The sequence shown here is derived from an EMBL/GenBank/DDBJ whole genome shotgun (WGS) entry which is preliminary data.</text>
</comment>
<keyword evidence="1" id="KW-0472">Membrane</keyword>
<evidence type="ECO:0000313" key="3">
    <source>
        <dbReference type="Proteomes" id="UP000559117"/>
    </source>
</evidence>
<keyword evidence="1" id="KW-1133">Transmembrane helix</keyword>
<dbReference type="EMBL" id="JACHFH010000036">
    <property type="protein sequence ID" value="MBB5337174.1"/>
    <property type="molecule type" value="Genomic_DNA"/>
</dbReference>
<protein>
    <submittedName>
        <fullName evidence="2">Uncharacterized protein HemY</fullName>
    </submittedName>
</protein>
<accession>A0A840UWF7</accession>
<keyword evidence="1" id="KW-0812">Transmembrane</keyword>
<evidence type="ECO:0000256" key="1">
    <source>
        <dbReference type="SAM" id="Phobius"/>
    </source>
</evidence>
<reference evidence="2 3" key="1">
    <citation type="submission" date="2020-08" db="EMBL/GenBank/DDBJ databases">
        <title>Genomic Encyclopedia of Type Strains, Phase IV (KMG-IV): sequencing the most valuable type-strain genomes for metagenomic binning, comparative biology and taxonomic classification.</title>
        <authorList>
            <person name="Goeker M."/>
        </authorList>
    </citation>
    <scope>NUCLEOTIDE SEQUENCE [LARGE SCALE GENOMIC DNA]</scope>
    <source>
        <strain evidence="2 3">DSM 24661</strain>
    </source>
</reference>
<feature type="transmembrane region" description="Helical" evidence="1">
    <location>
        <begin position="12"/>
        <end position="36"/>
    </location>
</feature>
<dbReference type="Proteomes" id="UP000559117">
    <property type="component" value="Unassembled WGS sequence"/>
</dbReference>
<proteinExistence type="predicted"/>
<sequence length="72" mass="8130">MAVNIFRFIKLICALCILAFIAFSWITIYAVSASLFTKITTYADYCGIITATIIVIAIVFLIIRSVRKFMNN</sequence>
<dbReference type="AlphaFoldDB" id="A0A840UWF7"/>
<evidence type="ECO:0000313" key="2">
    <source>
        <dbReference type="EMBL" id="MBB5337174.1"/>
    </source>
</evidence>
<name>A0A840UWF7_9FIRM</name>
<keyword evidence="3" id="KW-1185">Reference proteome</keyword>
<dbReference type="RefSeq" id="WP_183862775.1">
    <property type="nucleotide sequence ID" value="NZ_JACHFH010000036.1"/>
</dbReference>
<organism evidence="2 3">
    <name type="scientific">Pectinatus brassicae</name>
    <dbReference type="NCBI Taxonomy" id="862415"/>
    <lineage>
        <taxon>Bacteria</taxon>
        <taxon>Bacillati</taxon>
        <taxon>Bacillota</taxon>
        <taxon>Negativicutes</taxon>
        <taxon>Selenomonadales</taxon>
        <taxon>Selenomonadaceae</taxon>
        <taxon>Pectinatus</taxon>
    </lineage>
</organism>
<feature type="transmembrane region" description="Helical" evidence="1">
    <location>
        <begin position="42"/>
        <end position="63"/>
    </location>
</feature>